<dbReference type="Proteomes" id="UP000681967">
    <property type="component" value="Unassembled WGS sequence"/>
</dbReference>
<evidence type="ECO:0000313" key="3">
    <source>
        <dbReference type="EMBL" id="CAF1385721.1"/>
    </source>
</evidence>
<dbReference type="Proteomes" id="UP000663887">
    <property type="component" value="Unassembled WGS sequence"/>
</dbReference>
<evidence type="ECO:0000313" key="11">
    <source>
        <dbReference type="EMBL" id="CAF3949273.1"/>
    </source>
</evidence>
<feature type="signal peptide" evidence="2">
    <location>
        <begin position="1"/>
        <end position="25"/>
    </location>
</feature>
<sequence>MHYYSSLFFFTIILILALSTIQINAKPTQKPAAASKTVTPLTSTTKAAPTTVKPHGKAPAAKPAVKVDKKKKKPEKKSETAKSNSWTVPNAAQKKVFNDYKAILRAQLLARKHDISATYVLEPAKYGSQEVDKTILHHYLIKLPDSKYAHAIIATNKDPKKPTPVSENTASIRRTVYDNLAAAQV</sequence>
<dbReference type="Proteomes" id="UP000663866">
    <property type="component" value="Unassembled WGS sequence"/>
</dbReference>
<protein>
    <submittedName>
        <fullName evidence="5">Uncharacterized protein</fullName>
    </submittedName>
</protein>
<evidence type="ECO:0000313" key="12">
    <source>
        <dbReference type="Proteomes" id="UP000663866"/>
    </source>
</evidence>
<evidence type="ECO:0000313" key="9">
    <source>
        <dbReference type="EMBL" id="CAF3764908.1"/>
    </source>
</evidence>
<accession>A0A816P1Q3</accession>
<dbReference type="EMBL" id="CAJNRE010011439">
    <property type="protein sequence ID" value="CAF2101384.1"/>
    <property type="molecule type" value="Genomic_DNA"/>
</dbReference>
<dbReference type="EMBL" id="CAJNOW010003548">
    <property type="protein sequence ID" value="CAF1385721.1"/>
    <property type="molecule type" value="Genomic_DNA"/>
</dbReference>
<evidence type="ECO:0000313" key="10">
    <source>
        <dbReference type="EMBL" id="CAF3877461.1"/>
    </source>
</evidence>
<dbReference type="Proteomes" id="UP000663856">
    <property type="component" value="Unassembled WGS sequence"/>
</dbReference>
<feature type="compositionally biased region" description="Polar residues" evidence="1">
    <location>
        <begin position="36"/>
        <end position="48"/>
    </location>
</feature>
<feature type="chain" id="PRO_5036230415" evidence="2">
    <location>
        <begin position="26"/>
        <end position="185"/>
    </location>
</feature>
<dbReference type="EMBL" id="CAJOBJ010002999">
    <property type="protein sequence ID" value="CAF3949273.1"/>
    <property type="molecule type" value="Genomic_DNA"/>
</dbReference>
<dbReference type="EMBL" id="CAJNRG010002071">
    <property type="protein sequence ID" value="CAF2043037.1"/>
    <property type="molecule type" value="Genomic_DNA"/>
</dbReference>
<name>A0A816P1Q3_9BILA</name>
<dbReference type="Proteomes" id="UP000663842">
    <property type="component" value="Unassembled WGS sequence"/>
</dbReference>
<gene>
    <name evidence="10" type="ORF">BYL167_LOCUS7263</name>
    <name evidence="4" type="ORF">CJN711_LOCUS30572</name>
    <name evidence="11" type="ORF">GIL414_LOCUS9003</name>
    <name evidence="3" type="ORF">KQP761_LOCUS8952</name>
    <name evidence="6" type="ORF">MBJ925_LOCUS22336</name>
    <name evidence="9" type="ORF">OVN521_LOCUS1901</name>
    <name evidence="8" type="ORF">UXM345_LOCUS489</name>
    <name evidence="7" type="ORF">WKI299_LOCUS23461</name>
    <name evidence="5" type="ORF">XDN619_LOCUS7078</name>
</gene>
<dbReference type="Proteomes" id="UP000663855">
    <property type="component" value="Unassembled WGS sequence"/>
</dbReference>
<evidence type="ECO:0000313" key="6">
    <source>
        <dbReference type="EMBL" id="CAF2101384.1"/>
    </source>
</evidence>
<dbReference type="Proteomes" id="UP000663834">
    <property type="component" value="Unassembled WGS sequence"/>
</dbReference>
<dbReference type="EMBL" id="CAJOBF010000020">
    <property type="protein sequence ID" value="CAF3725592.1"/>
    <property type="molecule type" value="Genomic_DNA"/>
</dbReference>
<dbReference type="EMBL" id="CAJNOV010014529">
    <property type="protein sequence ID" value="CAF1553253.1"/>
    <property type="molecule type" value="Genomic_DNA"/>
</dbReference>
<dbReference type="EMBL" id="CAJNRF010010099">
    <property type="protein sequence ID" value="CAF2117122.1"/>
    <property type="molecule type" value="Genomic_DNA"/>
</dbReference>
<dbReference type="Proteomes" id="UP000663824">
    <property type="component" value="Unassembled WGS sequence"/>
</dbReference>
<proteinExistence type="predicted"/>
<evidence type="ECO:0000313" key="4">
    <source>
        <dbReference type="EMBL" id="CAF1553253.1"/>
    </source>
</evidence>
<reference evidence="5" key="1">
    <citation type="submission" date="2021-02" db="EMBL/GenBank/DDBJ databases">
        <authorList>
            <person name="Nowell W R."/>
        </authorList>
    </citation>
    <scope>NUCLEOTIDE SEQUENCE</scope>
</reference>
<evidence type="ECO:0000256" key="2">
    <source>
        <dbReference type="SAM" id="SignalP"/>
    </source>
</evidence>
<organism evidence="5 13">
    <name type="scientific">Rotaria magnacalcarata</name>
    <dbReference type="NCBI Taxonomy" id="392030"/>
    <lineage>
        <taxon>Eukaryota</taxon>
        <taxon>Metazoa</taxon>
        <taxon>Spiralia</taxon>
        <taxon>Gnathifera</taxon>
        <taxon>Rotifera</taxon>
        <taxon>Eurotatoria</taxon>
        <taxon>Bdelloidea</taxon>
        <taxon>Philodinida</taxon>
        <taxon>Philodinidae</taxon>
        <taxon>Rotaria</taxon>
    </lineage>
</organism>
<dbReference type="EMBL" id="CAJOBG010000139">
    <property type="protein sequence ID" value="CAF3764908.1"/>
    <property type="molecule type" value="Genomic_DNA"/>
</dbReference>
<keyword evidence="12" id="KW-1185">Reference proteome</keyword>
<dbReference type="Proteomes" id="UP000681720">
    <property type="component" value="Unassembled WGS sequence"/>
</dbReference>
<evidence type="ECO:0000313" key="13">
    <source>
        <dbReference type="Proteomes" id="UP000663887"/>
    </source>
</evidence>
<feature type="region of interest" description="Disordered" evidence="1">
    <location>
        <begin position="32"/>
        <end position="86"/>
    </location>
</feature>
<dbReference type="EMBL" id="CAJOBH010001867">
    <property type="protein sequence ID" value="CAF3877461.1"/>
    <property type="molecule type" value="Genomic_DNA"/>
</dbReference>
<dbReference type="AlphaFoldDB" id="A0A816P1Q3"/>
<evidence type="ECO:0000256" key="1">
    <source>
        <dbReference type="SAM" id="MobiDB-lite"/>
    </source>
</evidence>
<dbReference type="OrthoDB" id="10061269at2759"/>
<comment type="caution">
    <text evidence="5">The sequence shown here is derived from an EMBL/GenBank/DDBJ whole genome shotgun (WGS) entry which is preliminary data.</text>
</comment>
<evidence type="ECO:0000313" key="8">
    <source>
        <dbReference type="EMBL" id="CAF3725592.1"/>
    </source>
</evidence>
<evidence type="ECO:0000313" key="5">
    <source>
        <dbReference type="EMBL" id="CAF2043037.1"/>
    </source>
</evidence>
<evidence type="ECO:0000313" key="7">
    <source>
        <dbReference type="EMBL" id="CAF2117122.1"/>
    </source>
</evidence>
<keyword evidence="2" id="KW-0732">Signal</keyword>